<accession>A0A1M6EV26</accession>
<protein>
    <submittedName>
        <fullName evidence="1">Bacteriophage Gp15 protein</fullName>
    </submittedName>
</protein>
<evidence type="ECO:0000313" key="1">
    <source>
        <dbReference type="EMBL" id="SHI89331.1"/>
    </source>
</evidence>
<dbReference type="Proteomes" id="UP000184080">
    <property type="component" value="Unassembled WGS sequence"/>
</dbReference>
<keyword evidence="2" id="KW-1185">Reference proteome</keyword>
<sequence>MNLLIDLVPISVDIEGEKYEINSDFRTSILFELLMQDSEVSEEDKIIHALDLYYSTLPNDLNEAVEKLLWFYRCGKNEVEGKGYGKGKSEQIYSYDYDDDYIYSAFLDQYGVDLQDIEYLHWWKFKAMFKALKEDNEIVKIMGYRAMDLSKIKDKEEKSYYKKMKELYKIPSNISKDEKEKLNQIEGILLNGGDVSKVL</sequence>
<dbReference type="STRING" id="1121298.SAMN05444401_1706"/>
<proteinExistence type="predicted"/>
<organism evidence="1 2">
    <name type="scientific">Clostridium amylolyticum</name>
    <dbReference type="NCBI Taxonomy" id="1121298"/>
    <lineage>
        <taxon>Bacteria</taxon>
        <taxon>Bacillati</taxon>
        <taxon>Bacillota</taxon>
        <taxon>Clostridia</taxon>
        <taxon>Eubacteriales</taxon>
        <taxon>Clostridiaceae</taxon>
        <taxon>Clostridium</taxon>
    </lineage>
</organism>
<dbReference type="RefSeq" id="WP_073005512.1">
    <property type="nucleotide sequence ID" value="NZ_FQZO01000002.1"/>
</dbReference>
<name>A0A1M6EV26_9CLOT</name>
<reference evidence="1 2" key="1">
    <citation type="submission" date="2016-11" db="EMBL/GenBank/DDBJ databases">
        <authorList>
            <person name="Jaros S."/>
            <person name="Januszkiewicz K."/>
            <person name="Wedrychowicz H."/>
        </authorList>
    </citation>
    <scope>NUCLEOTIDE SEQUENCE [LARGE SCALE GENOMIC DNA]</scope>
    <source>
        <strain evidence="1 2">DSM 21864</strain>
    </source>
</reference>
<dbReference type="InterPro" id="IPR009660">
    <property type="entry name" value="Phage_A500_Gp15"/>
</dbReference>
<dbReference type="EMBL" id="FQZO01000002">
    <property type="protein sequence ID" value="SHI89331.1"/>
    <property type="molecule type" value="Genomic_DNA"/>
</dbReference>
<dbReference type="OrthoDB" id="1758052at2"/>
<gene>
    <name evidence="1" type="ORF">SAMN05444401_1706</name>
</gene>
<evidence type="ECO:0000313" key="2">
    <source>
        <dbReference type="Proteomes" id="UP000184080"/>
    </source>
</evidence>
<dbReference type="Pfam" id="PF06854">
    <property type="entry name" value="Phage_Gp15"/>
    <property type="match status" value="1"/>
</dbReference>
<dbReference type="AlphaFoldDB" id="A0A1M6EV26"/>